<dbReference type="PROSITE" id="PS50082">
    <property type="entry name" value="WD_REPEATS_2"/>
    <property type="match status" value="1"/>
</dbReference>
<evidence type="ECO:0000313" key="4">
    <source>
        <dbReference type="EMBL" id="ARF12432.1"/>
    </source>
</evidence>
<dbReference type="InterPro" id="IPR048720">
    <property type="entry name" value="PROPPIN"/>
</dbReference>
<dbReference type="PANTHER" id="PTHR11227">
    <property type="entry name" value="WD-REPEAT PROTEIN INTERACTING WITH PHOSPHOINOSIDES WIPI -RELATED"/>
    <property type="match status" value="1"/>
</dbReference>
<proteinExistence type="inferred from homology"/>
<dbReference type="EMBL" id="KY684112">
    <property type="protein sequence ID" value="ARF12432.1"/>
    <property type="molecule type" value="Genomic_DNA"/>
</dbReference>
<sequence length="327" mass="36886">MSINNLAFNNLMSTLTCSTNQGFIIYSIKGTLEKKIYMDQLNGGVGLTKIFNNSNMLILVGGGQTPFKSKDTLVLWDQCKNRSIVEIDLKEPIKNALITNDTIIIVIEDKICLFQWDGNYVDSKSTYTNEKGLCVINSDKNILVTLGAKKGEIAIWKYKFDSYKTIEAHLTNIETLAISNNGIFVATASERGTLIRVYNIETLTLEYEFRRGSQSASIYDICFNKDGSLLACSSSNGTIHLFDLSKEENTKNVKSMLATFQNFLPKYFSSQWGFKQITITDMSKNICNFDDQNDLHVATFDGNYYRIAGRNNEFTDIIQSNLHVNTK</sequence>
<evidence type="ECO:0000256" key="2">
    <source>
        <dbReference type="ARBA" id="ARBA00022737"/>
    </source>
</evidence>
<comment type="similarity">
    <text evidence="3">Belongs to the WD repeat PROPPIN family.</text>
</comment>
<dbReference type="SMART" id="SM00320">
    <property type="entry name" value="WD40"/>
    <property type="match status" value="2"/>
</dbReference>
<evidence type="ECO:0000256" key="1">
    <source>
        <dbReference type="ARBA" id="ARBA00022574"/>
    </source>
</evidence>
<protein>
    <submittedName>
        <fullName evidence="4">WD repeat protein</fullName>
    </submittedName>
</protein>
<reference evidence="4" key="1">
    <citation type="journal article" date="2017" name="Science">
        <title>Giant viruses with an expanded complement of translation system components.</title>
        <authorList>
            <person name="Schulz F."/>
            <person name="Yutin N."/>
            <person name="Ivanova N.N."/>
            <person name="Ortega D.R."/>
            <person name="Lee T.K."/>
            <person name="Vierheilig J."/>
            <person name="Daims H."/>
            <person name="Horn M."/>
            <person name="Wagner M."/>
            <person name="Jensen G.J."/>
            <person name="Kyrpides N.C."/>
            <person name="Koonin E.V."/>
            <person name="Woyke T."/>
        </authorList>
    </citation>
    <scope>NUCLEOTIDE SEQUENCE</scope>
    <source>
        <strain evidence="4">KNV1</strain>
    </source>
</reference>
<dbReference type="InterPro" id="IPR015943">
    <property type="entry name" value="WD40/YVTN_repeat-like_dom_sf"/>
</dbReference>
<accession>A0A1V0SL36</accession>
<dbReference type="InterPro" id="IPR001680">
    <property type="entry name" value="WD40_rpt"/>
</dbReference>
<name>A0A1V0SL36_9VIRU</name>
<dbReference type="Gene3D" id="2.130.10.10">
    <property type="entry name" value="YVTN repeat-like/Quinoprotein amine dehydrogenase"/>
    <property type="match status" value="1"/>
</dbReference>
<dbReference type="SUPFAM" id="SSF50978">
    <property type="entry name" value="WD40 repeat-like"/>
    <property type="match status" value="1"/>
</dbReference>
<keyword evidence="1" id="KW-0853">WD repeat</keyword>
<dbReference type="InterPro" id="IPR036322">
    <property type="entry name" value="WD40_repeat_dom_sf"/>
</dbReference>
<dbReference type="Pfam" id="PF21032">
    <property type="entry name" value="PROPPIN"/>
    <property type="match status" value="1"/>
</dbReference>
<evidence type="ECO:0000256" key="3">
    <source>
        <dbReference type="ARBA" id="ARBA00025740"/>
    </source>
</evidence>
<keyword evidence="2" id="KW-0677">Repeat</keyword>
<organism evidence="4">
    <name type="scientific">Klosneuvirus KNV1</name>
    <dbReference type="NCBI Taxonomy" id="1977640"/>
    <lineage>
        <taxon>Viruses</taxon>
        <taxon>Varidnaviria</taxon>
        <taxon>Bamfordvirae</taxon>
        <taxon>Nucleocytoviricota</taxon>
        <taxon>Megaviricetes</taxon>
        <taxon>Imitervirales</taxon>
        <taxon>Mimiviridae</taxon>
        <taxon>Klosneuvirinae</taxon>
        <taxon>Klosneuvirus</taxon>
    </lineage>
</organism>
<gene>
    <name evidence="4" type="ORF">Klosneuvirus_5_102</name>
</gene>